<name>A0A7I4YEJ1_HAECO</name>
<dbReference type="Proteomes" id="UP000025227">
    <property type="component" value="Unplaced"/>
</dbReference>
<evidence type="ECO:0000259" key="2">
    <source>
        <dbReference type="PROSITE" id="PS50234"/>
    </source>
</evidence>
<dbReference type="OMA" id="IDSQLFF"/>
<dbReference type="Pfam" id="PF00092">
    <property type="entry name" value="VWA"/>
    <property type="match status" value="2"/>
</dbReference>
<dbReference type="PANTHER" id="PTHR24020">
    <property type="entry name" value="COLLAGEN ALPHA"/>
    <property type="match status" value="1"/>
</dbReference>
<protein>
    <submittedName>
        <fullName evidence="4">VWFA domain-containing protein</fullName>
    </submittedName>
</protein>
<evidence type="ECO:0000313" key="3">
    <source>
        <dbReference type="Proteomes" id="UP000025227"/>
    </source>
</evidence>
<dbReference type="Gene3D" id="3.40.50.410">
    <property type="entry name" value="von Willebrand factor, type A domain"/>
    <property type="match status" value="2"/>
</dbReference>
<reference evidence="4" key="1">
    <citation type="submission" date="2020-12" db="UniProtKB">
        <authorList>
            <consortium name="WormBaseParasite"/>
        </authorList>
    </citation>
    <scope>IDENTIFICATION</scope>
    <source>
        <strain evidence="4">MHco3</strain>
    </source>
</reference>
<feature type="signal peptide" evidence="1">
    <location>
        <begin position="1"/>
        <end position="19"/>
    </location>
</feature>
<feature type="domain" description="VWFA" evidence="2">
    <location>
        <begin position="36"/>
        <end position="217"/>
    </location>
</feature>
<organism evidence="3 4">
    <name type="scientific">Haemonchus contortus</name>
    <name type="common">Barber pole worm</name>
    <dbReference type="NCBI Taxonomy" id="6289"/>
    <lineage>
        <taxon>Eukaryota</taxon>
        <taxon>Metazoa</taxon>
        <taxon>Ecdysozoa</taxon>
        <taxon>Nematoda</taxon>
        <taxon>Chromadorea</taxon>
        <taxon>Rhabditida</taxon>
        <taxon>Rhabditina</taxon>
        <taxon>Rhabditomorpha</taxon>
        <taxon>Strongyloidea</taxon>
        <taxon>Trichostrongylidae</taxon>
        <taxon>Haemonchus</taxon>
    </lineage>
</organism>
<dbReference type="WBParaSite" id="HCON_00082640-00001">
    <property type="protein sequence ID" value="HCON_00082640-00001"/>
    <property type="gene ID" value="HCON_00082640"/>
</dbReference>
<keyword evidence="1" id="KW-0732">Signal</keyword>
<keyword evidence="3" id="KW-1185">Reference proteome</keyword>
<dbReference type="InterPro" id="IPR036465">
    <property type="entry name" value="vWFA_dom_sf"/>
</dbReference>
<evidence type="ECO:0000256" key="1">
    <source>
        <dbReference type="SAM" id="SignalP"/>
    </source>
</evidence>
<feature type="chain" id="PRO_5029884872" evidence="1">
    <location>
        <begin position="20"/>
        <end position="430"/>
    </location>
</feature>
<evidence type="ECO:0000313" key="4">
    <source>
        <dbReference type="WBParaSite" id="HCON_00082640-00001"/>
    </source>
</evidence>
<accession>A0A7I4YEJ1</accession>
<dbReference type="AlphaFoldDB" id="A0A7I4YEJ1"/>
<dbReference type="SMART" id="SM00327">
    <property type="entry name" value="VWA"/>
    <property type="match status" value="2"/>
</dbReference>
<feature type="domain" description="VWFA" evidence="2">
    <location>
        <begin position="251"/>
        <end position="386"/>
    </location>
</feature>
<proteinExistence type="predicted"/>
<dbReference type="InterPro" id="IPR002035">
    <property type="entry name" value="VWF_A"/>
</dbReference>
<dbReference type="OrthoDB" id="6262482at2759"/>
<dbReference type="PROSITE" id="PS50234">
    <property type="entry name" value="VWFA"/>
    <property type="match status" value="2"/>
</dbReference>
<dbReference type="SUPFAM" id="SSF53300">
    <property type="entry name" value="vWA-like"/>
    <property type="match status" value="2"/>
</dbReference>
<sequence length="430" mass="46471">MLAIRFISAFAALASIAFGSKICLQSTCIPQAIDADFTFVIDVSNAVSSQDFDNIKQWLLDFTSQLTLSNYDTQVTIYTYASTAKSYGSLSSSNNRSTLINSINSITHDGTGDRQLYQALTKEESEVKASSGFRDGFKHVMVVISADAWTGTAVIGSSLLAQIQKKYNMVFAIGLGSKSVQNQASALQQVSGTPSNVFYSFNTNQLQFVSQWLYQNGCPNIGMPTTTMAPPQPLPTQDISVPCRLAALNYDVYLVVDTSSAISASDFAQMKQMLLDFVSPFAIGDGQTQFALVATAIDSELYATAFHSGQDRQTLINTIKTLSQDGSTGQTLKLSLQAITNNFLSQNYPTANKVVVYVTGTTSWDTDPIQFMKQLAQTYKAKPVAVQWTSGASQSSLVSFTGGSACVNPVSNRAASATWLQSKMCKSFCM</sequence>
<dbReference type="InterPro" id="IPR050525">
    <property type="entry name" value="ECM_Assembly_Org"/>
</dbReference>
<dbReference type="CDD" id="cd01450">
    <property type="entry name" value="vWFA_subfamily_ECM"/>
    <property type="match status" value="2"/>
</dbReference>